<proteinExistence type="predicted"/>
<sequence length="85" mass="10061">MIIIRSQDRLDLMRVNRVEIDSKYVYAVFGEESNVREIGRYKSEERAIEVLSRIQDAIIAGTKFDIIKKDGVRYYKEKVFEMPVE</sequence>
<dbReference type="EMBL" id="CAADAT010000001">
    <property type="protein sequence ID" value="VFD52694.1"/>
    <property type="molecule type" value="Genomic_DNA"/>
</dbReference>
<name>A0AAX3GW24_CLODI</name>
<gene>
    <name evidence="1" type="ORF">SAMEA1710456_00135</name>
</gene>
<protein>
    <recommendedName>
        <fullName evidence="3">Phage protein</fullName>
    </recommendedName>
</protein>
<comment type="caution">
    <text evidence="1">The sequence shown here is derived from an EMBL/GenBank/DDBJ whole genome shotgun (WGS) entry which is preliminary data.</text>
</comment>
<dbReference type="Proteomes" id="UP000346772">
    <property type="component" value="Unassembled WGS sequence"/>
</dbReference>
<evidence type="ECO:0008006" key="3">
    <source>
        <dbReference type="Google" id="ProtNLM"/>
    </source>
</evidence>
<organism evidence="1 2">
    <name type="scientific">Clostridioides difficile</name>
    <name type="common">Peptoclostridium difficile</name>
    <dbReference type="NCBI Taxonomy" id="1496"/>
    <lineage>
        <taxon>Bacteria</taxon>
        <taxon>Bacillati</taxon>
        <taxon>Bacillota</taxon>
        <taxon>Clostridia</taxon>
        <taxon>Peptostreptococcales</taxon>
        <taxon>Peptostreptococcaceae</taxon>
        <taxon>Clostridioides</taxon>
    </lineage>
</organism>
<dbReference type="AlphaFoldDB" id="A0AAX3GW24"/>
<reference evidence="1 2" key="1">
    <citation type="submission" date="2019-02" db="EMBL/GenBank/DDBJ databases">
        <authorList>
            <consortium name="Pathogen Informatics"/>
        </authorList>
    </citation>
    <scope>NUCLEOTIDE SEQUENCE [LARGE SCALE GENOMIC DNA]</scope>
    <source>
        <strain evidence="1 2">078GUE027</strain>
    </source>
</reference>
<evidence type="ECO:0000313" key="2">
    <source>
        <dbReference type="Proteomes" id="UP000346772"/>
    </source>
</evidence>
<dbReference type="RefSeq" id="WP_003424182.1">
    <property type="nucleotide sequence ID" value="NZ_BEHB01000007.1"/>
</dbReference>
<accession>A0AAX3GW24</accession>
<evidence type="ECO:0000313" key="1">
    <source>
        <dbReference type="EMBL" id="VFD52694.1"/>
    </source>
</evidence>